<dbReference type="Proteomes" id="UP000254575">
    <property type="component" value="Unassembled WGS sequence"/>
</dbReference>
<dbReference type="InterPro" id="IPR016092">
    <property type="entry name" value="ATAP"/>
</dbReference>
<dbReference type="PROSITE" id="PS01152">
    <property type="entry name" value="HESB"/>
    <property type="match status" value="1"/>
</dbReference>
<evidence type="ECO:0000259" key="2">
    <source>
        <dbReference type="Pfam" id="PF01521"/>
    </source>
</evidence>
<proteinExistence type="inferred from homology"/>
<dbReference type="InterPro" id="IPR000361">
    <property type="entry name" value="ATAP_core_dom"/>
</dbReference>
<dbReference type="PANTHER" id="PTHR10072">
    <property type="entry name" value="IRON-SULFUR CLUSTER ASSEMBLY PROTEIN"/>
    <property type="match status" value="1"/>
</dbReference>
<organism evidence="3 4">
    <name type="scientific">Suttonella indologenes</name>
    <dbReference type="NCBI Taxonomy" id="13276"/>
    <lineage>
        <taxon>Bacteria</taxon>
        <taxon>Pseudomonadati</taxon>
        <taxon>Pseudomonadota</taxon>
        <taxon>Gammaproteobacteria</taxon>
        <taxon>Cardiobacteriales</taxon>
        <taxon>Cardiobacteriaceae</taxon>
        <taxon>Suttonella</taxon>
    </lineage>
</organism>
<sequence length="106" mass="11495">MIYLSEAAQQRVRRFVAKQAGAIGVRVAVKRSGCSGYGYDIEVIEGLAEKDVVFAYPEFQVAVAEADLPLLQNLQIDVKKNGLNESFSFDNPQAQSTCGCGTSFSI</sequence>
<protein>
    <submittedName>
        <fullName evidence="3">Iron-sulfur cluster assembly scaffold protein</fullName>
    </submittedName>
</protein>
<accession>A0A380MIJ2</accession>
<keyword evidence="4" id="KW-1185">Reference proteome</keyword>
<dbReference type="Gene3D" id="2.60.300.12">
    <property type="entry name" value="HesB-like domain"/>
    <property type="match status" value="1"/>
</dbReference>
<dbReference type="NCBIfam" id="TIGR00049">
    <property type="entry name" value="iron-sulfur cluster assembly accessory protein"/>
    <property type="match status" value="1"/>
</dbReference>
<dbReference type="RefSeq" id="WP_115217654.1">
    <property type="nucleotide sequence ID" value="NZ_UHIA01000003.1"/>
</dbReference>
<dbReference type="InterPro" id="IPR050322">
    <property type="entry name" value="Fe-S_cluster_asmbl/transfer"/>
</dbReference>
<dbReference type="GO" id="GO:0016226">
    <property type="term" value="P:iron-sulfur cluster assembly"/>
    <property type="evidence" value="ECO:0007669"/>
    <property type="project" value="InterPro"/>
</dbReference>
<comment type="similarity">
    <text evidence="1">Belongs to the HesB/IscA family.</text>
</comment>
<gene>
    <name evidence="3" type="primary">sufA</name>
    <name evidence="3" type="ORF">NCTC10717_00349</name>
</gene>
<dbReference type="AlphaFoldDB" id="A0A380MIJ2"/>
<dbReference type="InterPro" id="IPR017870">
    <property type="entry name" value="FeS_cluster_insertion_CS"/>
</dbReference>
<reference evidence="3 4" key="1">
    <citation type="submission" date="2018-06" db="EMBL/GenBank/DDBJ databases">
        <authorList>
            <consortium name="Pathogen Informatics"/>
            <person name="Doyle S."/>
        </authorList>
    </citation>
    <scope>NUCLEOTIDE SEQUENCE [LARGE SCALE GENOMIC DNA]</scope>
    <source>
        <strain evidence="3 4">NCTC10717</strain>
    </source>
</reference>
<name>A0A380MIJ2_9GAMM</name>
<evidence type="ECO:0000256" key="1">
    <source>
        <dbReference type="ARBA" id="ARBA00006718"/>
    </source>
</evidence>
<dbReference type="SUPFAM" id="SSF89360">
    <property type="entry name" value="HesB-like domain"/>
    <property type="match status" value="1"/>
</dbReference>
<dbReference type="GO" id="GO:0005829">
    <property type="term" value="C:cytosol"/>
    <property type="evidence" value="ECO:0007669"/>
    <property type="project" value="TreeGrafter"/>
</dbReference>
<dbReference type="InterPro" id="IPR035903">
    <property type="entry name" value="HesB-like_dom_sf"/>
</dbReference>
<feature type="domain" description="Core" evidence="2">
    <location>
        <begin position="2"/>
        <end position="101"/>
    </location>
</feature>
<dbReference type="PANTHER" id="PTHR10072:SF41">
    <property type="entry name" value="IRON-SULFUR CLUSTER ASSEMBLY 1 HOMOLOG, MITOCHONDRIAL"/>
    <property type="match status" value="1"/>
</dbReference>
<dbReference type="GO" id="GO:0051537">
    <property type="term" value="F:2 iron, 2 sulfur cluster binding"/>
    <property type="evidence" value="ECO:0007669"/>
    <property type="project" value="TreeGrafter"/>
</dbReference>
<dbReference type="OrthoDB" id="9801228at2"/>
<dbReference type="Pfam" id="PF01521">
    <property type="entry name" value="Fe-S_biosyn"/>
    <property type="match status" value="1"/>
</dbReference>
<dbReference type="EMBL" id="UHIA01000003">
    <property type="protein sequence ID" value="SUO92014.1"/>
    <property type="molecule type" value="Genomic_DNA"/>
</dbReference>
<evidence type="ECO:0000313" key="4">
    <source>
        <dbReference type="Proteomes" id="UP000254575"/>
    </source>
</evidence>
<evidence type="ECO:0000313" key="3">
    <source>
        <dbReference type="EMBL" id="SUO92014.1"/>
    </source>
</evidence>